<dbReference type="SUPFAM" id="SSF56399">
    <property type="entry name" value="ADP-ribosylation"/>
    <property type="match status" value="1"/>
</dbReference>
<dbReference type="PANTHER" id="PTHR34129">
    <property type="entry name" value="BLR1139 PROTEIN"/>
    <property type="match status" value="1"/>
</dbReference>
<dbReference type="Proteomes" id="UP001518140">
    <property type="component" value="Unassembled WGS sequence"/>
</dbReference>
<keyword evidence="2" id="KW-1185">Reference proteome</keyword>
<dbReference type="Gene3D" id="3.20.170.20">
    <property type="entry name" value="Protein of unknown function DUF952"/>
    <property type="match status" value="1"/>
</dbReference>
<name>A0ABX0DU75_9ACTN</name>
<evidence type="ECO:0000313" key="1">
    <source>
        <dbReference type="EMBL" id="NGO45198.1"/>
    </source>
</evidence>
<organism evidence="1 2">
    <name type="scientific">Streptomyces ureilyticus</name>
    <dbReference type="NCBI Taxonomy" id="1775131"/>
    <lineage>
        <taxon>Bacteria</taxon>
        <taxon>Bacillati</taxon>
        <taxon>Actinomycetota</taxon>
        <taxon>Actinomycetes</taxon>
        <taxon>Kitasatosporales</taxon>
        <taxon>Streptomycetaceae</taxon>
        <taxon>Streptomyces</taxon>
    </lineage>
</organism>
<proteinExistence type="predicted"/>
<dbReference type="InterPro" id="IPR009297">
    <property type="entry name" value="DUF952"/>
</dbReference>
<comment type="caution">
    <text evidence="1">The sequence shown here is derived from an EMBL/GenBank/DDBJ whole genome shotgun (WGS) entry which is preliminary data.</text>
</comment>
<sequence>MSLMPELLHITERSLWDAARATGTYEMSTRGRTLQEEGFIHCSTRAQLPRVAAFLYGSYSGPDDLVVLVLDPERLGVPVKYEAPEPGGEEFPHIYGPIPEDAVIAVEPWERA</sequence>
<dbReference type="Pfam" id="PF06108">
    <property type="entry name" value="DUF952"/>
    <property type="match status" value="1"/>
</dbReference>
<gene>
    <name evidence="1" type="ORF">G6048_24625</name>
</gene>
<reference evidence="1 2" key="1">
    <citation type="submission" date="2020-02" db="EMBL/GenBank/DDBJ databases">
        <title>Whole-genome analyses of novel actinobacteria.</title>
        <authorList>
            <person name="Sahin N."/>
            <person name="Tokatli A."/>
        </authorList>
    </citation>
    <scope>NUCLEOTIDE SEQUENCE [LARGE SCALE GENOMIC DNA]</scope>
    <source>
        <strain evidence="1 2">YC419</strain>
    </source>
</reference>
<accession>A0ABX0DU75</accession>
<dbReference type="EMBL" id="JAAKZX010000084">
    <property type="protein sequence ID" value="NGO45198.1"/>
    <property type="molecule type" value="Genomic_DNA"/>
</dbReference>
<evidence type="ECO:0000313" key="2">
    <source>
        <dbReference type="Proteomes" id="UP001518140"/>
    </source>
</evidence>
<dbReference type="PANTHER" id="PTHR34129:SF1">
    <property type="entry name" value="DUF952 DOMAIN-CONTAINING PROTEIN"/>
    <property type="match status" value="1"/>
</dbReference>
<protein>
    <submittedName>
        <fullName evidence="1">DUF952 domain-containing protein</fullName>
    </submittedName>
</protein>